<gene>
    <name evidence="2" type="ORF">PSEWESI4_02544</name>
</gene>
<dbReference type="AlphaFoldDB" id="A0A7U7ENK6"/>
<evidence type="ECO:0000313" key="2">
    <source>
        <dbReference type="EMBL" id="CAD5108259.1"/>
    </source>
</evidence>
<dbReference type="EMBL" id="CAJFCI010000051">
    <property type="protein sequence ID" value="CAD5108259.1"/>
    <property type="molecule type" value="Genomic_DNA"/>
</dbReference>
<evidence type="ECO:0000313" key="3">
    <source>
        <dbReference type="Proteomes" id="UP000583387"/>
    </source>
</evidence>
<dbReference type="Proteomes" id="UP000583387">
    <property type="component" value="Unassembled WGS sequence"/>
</dbReference>
<comment type="caution">
    <text evidence="2">The sequence shown here is derived from an EMBL/GenBank/DDBJ whole genome shotgun (WGS) entry which is preliminary data.</text>
</comment>
<dbReference type="PANTHER" id="PTHR33840:SF1">
    <property type="entry name" value="TLE1 PHOSPHOLIPASE DOMAIN-CONTAINING PROTEIN"/>
    <property type="match status" value="1"/>
</dbReference>
<keyword evidence="3" id="KW-1185">Reference proteome</keyword>
<protein>
    <recommendedName>
        <fullName evidence="1">T6SS Phospholipase effector Tle1-like catalytic domain-containing protein</fullName>
    </recommendedName>
</protein>
<name>A0A7U7ENK6_9GAMM</name>
<dbReference type="InterPro" id="IPR018712">
    <property type="entry name" value="Tle1-like_cat"/>
</dbReference>
<feature type="domain" description="T6SS Phospholipase effector Tle1-like catalytic" evidence="1">
    <location>
        <begin position="3"/>
        <end position="257"/>
    </location>
</feature>
<sequence length="350" mass="39656">MAKRLIVLFDGTWNTPDANSVDGDSSTNVFKFHQAILSVDASGMEQLKWYEPGVGTAWYDRFRGGAFGVGLSEKIQNGYKWLAKKYEDGDQVFVLGFSRGAYSARSLVGLIRNAGLLKPEHTKRVADAYALYRSRDEGADSENAVLFRREFSRDIPVHFLGVWDTVGALGIPFETFGWFNKRYYQFHDTELSGIVRNAFHAVAIDEHRENYQCTLWDPKEKPNQTVEQAWFSGAHANVGGGYANNNLSDIPLRWMMEKAQSCGLALSPARIPGPIEELPPIIDSYRNFLGGAYSRFKERYYRLIGATHHGQETISESVLRRTEIDQEYKPKNEVRSNLVGDIKPVGRIRR</sequence>
<organism evidence="2 3">
    <name type="scientific">Zestomonas carbonaria</name>
    <dbReference type="NCBI Taxonomy" id="2762745"/>
    <lineage>
        <taxon>Bacteria</taxon>
        <taxon>Pseudomonadati</taxon>
        <taxon>Pseudomonadota</taxon>
        <taxon>Gammaproteobacteria</taxon>
        <taxon>Pseudomonadales</taxon>
        <taxon>Pseudomonadaceae</taxon>
        <taxon>Zestomonas</taxon>
    </lineage>
</organism>
<dbReference type="Pfam" id="PF09994">
    <property type="entry name" value="T6SS_Tle1-like_cat"/>
    <property type="match status" value="1"/>
</dbReference>
<proteinExistence type="predicted"/>
<accession>A0A7U7ENK6</accession>
<dbReference type="RefSeq" id="WP_187671582.1">
    <property type="nucleotide sequence ID" value="NZ_CAJFCI010000051.1"/>
</dbReference>
<evidence type="ECO:0000259" key="1">
    <source>
        <dbReference type="Pfam" id="PF09994"/>
    </source>
</evidence>
<dbReference type="PANTHER" id="PTHR33840">
    <property type="match status" value="1"/>
</dbReference>
<reference evidence="2 3" key="1">
    <citation type="submission" date="2020-08" db="EMBL/GenBank/DDBJ databases">
        <authorList>
            <person name="Criscuolo A."/>
        </authorList>
    </citation>
    <scope>NUCLEOTIDE SEQUENCE [LARGE SCALE GENOMIC DNA]</scope>
    <source>
        <strain evidence="2">CIP111764</strain>
    </source>
</reference>